<dbReference type="AlphaFoldDB" id="Q3SB87"/>
<dbReference type="EMBL" id="DQ078753">
    <property type="protein sequence ID" value="AAZ32123.1"/>
    <property type="molecule type" value="Genomic_DNA"/>
</dbReference>
<organism evidence="2">
    <name type="scientific">uncultured euryarchaeote Alv-FOS5</name>
    <dbReference type="NCBI Taxonomy" id="337891"/>
    <lineage>
        <taxon>Archaea</taxon>
        <taxon>Methanobacteriati</taxon>
        <taxon>Methanobacteriota</taxon>
        <taxon>environmental samples</taxon>
    </lineage>
</organism>
<protein>
    <recommendedName>
        <fullName evidence="1">Polymerase nucleotidyl transferase domain-containing protein</fullName>
    </recommendedName>
</protein>
<dbReference type="InterPro" id="IPR043519">
    <property type="entry name" value="NT_sf"/>
</dbReference>
<feature type="domain" description="Polymerase nucleotidyl transferase" evidence="1">
    <location>
        <begin position="31"/>
        <end position="70"/>
    </location>
</feature>
<name>Q3SB87_9EURY</name>
<evidence type="ECO:0000259" key="1">
    <source>
        <dbReference type="Pfam" id="PF01909"/>
    </source>
</evidence>
<dbReference type="Gene3D" id="3.30.460.10">
    <property type="entry name" value="Beta Polymerase, domain 2"/>
    <property type="match status" value="1"/>
</dbReference>
<proteinExistence type="predicted"/>
<accession>Q3SB87</accession>
<dbReference type="SUPFAM" id="SSF81301">
    <property type="entry name" value="Nucleotidyltransferase"/>
    <property type="match status" value="1"/>
</dbReference>
<reference evidence="2" key="1">
    <citation type="journal article" date="2006" name="FEMS Microbiol. Ecol.">
        <title>Uncultured Archaea in a hydrothermal microbial assemblage: phylogenetic diversity and characterization of a genome fragment from a euryarchaeote.</title>
        <authorList>
            <person name="Moussard H."/>
            <person name="Moreira D."/>
            <person name="Cambon-Bonavita M.A."/>
            <person name="Lopez-Garcia P."/>
            <person name="Jeanthon C."/>
        </authorList>
    </citation>
    <scope>NUCLEOTIDE SEQUENCE</scope>
</reference>
<dbReference type="InterPro" id="IPR002934">
    <property type="entry name" value="Polymerase_NTP_transf_dom"/>
</dbReference>
<sequence>MPPIHKLSLANKIRDTLLSKRVHPDLNPRDIRFILVGGSTARGIASKKSDIDLVLITEGRPIDKQEFRKHLKKYVPEADSNCVFVYSYDEFIKSLNTRLSDGKITKKRLKTAVLKGMSKVFDKMFRSSVHRRASIFLRRVNLLKDKPASYSLEEQASLFPIYEKNPGEWKRLMEPRIRELPDVFKLNGARNIINAYLYGSLSAKEARRELARLPILWKYDIKRLIREEKFTPEEAKKLKKLLRGWY</sequence>
<dbReference type="GO" id="GO:0016779">
    <property type="term" value="F:nucleotidyltransferase activity"/>
    <property type="evidence" value="ECO:0007669"/>
    <property type="project" value="InterPro"/>
</dbReference>
<dbReference type="Pfam" id="PF01909">
    <property type="entry name" value="NTP_transf_2"/>
    <property type="match status" value="1"/>
</dbReference>
<evidence type="ECO:0000313" key="2">
    <source>
        <dbReference type="EMBL" id="AAZ32123.1"/>
    </source>
</evidence>